<name>X1PSI7_9ZZZZ</name>
<reference evidence="2" key="1">
    <citation type="journal article" date="2014" name="Front. Microbiol.">
        <title>High frequency of phylogenetically diverse reductive dehalogenase-homologous genes in deep subseafloor sedimentary metagenomes.</title>
        <authorList>
            <person name="Kawai M."/>
            <person name="Futagami T."/>
            <person name="Toyoda A."/>
            <person name="Takaki Y."/>
            <person name="Nishi S."/>
            <person name="Hori S."/>
            <person name="Arai W."/>
            <person name="Tsubouchi T."/>
            <person name="Morono Y."/>
            <person name="Uchiyama I."/>
            <person name="Ito T."/>
            <person name="Fujiyama A."/>
            <person name="Inagaki F."/>
            <person name="Takami H."/>
        </authorList>
    </citation>
    <scope>NUCLEOTIDE SEQUENCE</scope>
    <source>
        <strain evidence="2">Expedition CK06-06</strain>
    </source>
</reference>
<dbReference type="AlphaFoldDB" id="X1PSI7"/>
<gene>
    <name evidence="2" type="ORF">S06H3_53971</name>
</gene>
<feature type="transmembrane region" description="Helical" evidence="1">
    <location>
        <begin position="6"/>
        <end position="34"/>
    </location>
</feature>
<organism evidence="2">
    <name type="scientific">marine sediment metagenome</name>
    <dbReference type="NCBI Taxonomy" id="412755"/>
    <lineage>
        <taxon>unclassified sequences</taxon>
        <taxon>metagenomes</taxon>
        <taxon>ecological metagenomes</taxon>
    </lineage>
</organism>
<keyword evidence="1" id="KW-0812">Transmembrane</keyword>
<evidence type="ECO:0008006" key="3">
    <source>
        <dbReference type="Google" id="ProtNLM"/>
    </source>
</evidence>
<accession>X1PSI7</accession>
<protein>
    <recommendedName>
        <fullName evidence="3">Aromatic amino acid transporter AroP</fullName>
    </recommendedName>
</protein>
<feature type="non-terminal residue" evidence="2">
    <location>
        <position position="1"/>
    </location>
</feature>
<keyword evidence="1" id="KW-1133">Transmembrane helix</keyword>
<evidence type="ECO:0000313" key="2">
    <source>
        <dbReference type="EMBL" id="GAI58808.1"/>
    </source>
</evidence>
<dbReference type="EMBL" id="BARV01034467">
    <property type="protein sequence ID" value="GAI58808.1"/>
    <property type="molecule type" value="Genomic_DNA"/>
</dbReference>
<proteinExistence type="predicted"/>
<evidence type="ECO:0000256" key="1">
    <source>
        <dbReference type="SAM" id="Phobius"/>
    </source>
</evidence>
<sequence length="53" mass="5768">AFVVLILGIMLMIPGIQVSVYAIPVWLFAMFVVYMVKPRRRMNAGGVAGTAAK</sequence>
<comment type="caution">
    <text evidence="2">The sequence shown here is derived from an EMBL/GenBank/DDBJ whole genome shotgun (WGS) entry which is preliminary data.</text>
</comment>
<keyword evidence="1" id="KW-0472">Membrane</keyword>